<organism evidence="3 4">
    <name type="scientific">Streptomyces albus</name>
    <dbReference type="NCBI Taxonomy" id="1888"/>
    <lineage>
        <taxon>Bacteria</taxon>
        <taxon>Bacillati</taxon>
        <taxon>Actinomycetota</taxon>
        <taxon>Actinomycetes</taxon>
        <taxon>Kitasatosporales</taxon>
        <taxon>Streptomycetaceae</taxon>
        <taxon>Streptomyces</taxon>
    </lineage>
</organism>
<name>A0A8H1QT49_9ACTN</name>
<dbReference type="Pfam" id="PF10756">
    <property type="entry name" value="bPH_6"/>
    <property type="match status" value="1"/>
</dbReference>
<sequence>MGVIVRVACCRVELRETTLLVVNPLRTHTIPKSAIKDVSVNEGGTLGVWIDEEQEIQCYAFGGSLIDHFLGTSDKAERTIERWRSSGDTASKSEATPRVSWTLCPPADVAILLCIVITVTGIIWMAITGT</sequence>
<evidence type="ECO:0000313" key="4">
    <source>
        <dbReference type="Proteomes" id="UP000298111"/>
    </source>
</evidence>
<proteinExistence type="predicted"/>
<evidence type="ECO:0000256" key="1">
    <source>
        <dbReference type="SAM" id="Phobius"/>
    </source>
</evidence>
<keyword evidence="1" id="KW-1133">Transmembrane helix</keyword>
<feature type="domain" description="Low molecular weight protein antigen 6 PH" evidence="2">
    <location>
        <begin position="10"/>
        <end position="46"/>
    </location>
</feature>
<dbReference type="GeneID" id="75179860"/>
<dbReference type="AlphaFoldDB" id="A0A8H1QT49"/>
<protein>
    <submittedName>
        <fullName evidence="3">PH domain-containing protein</fullName>
    </submittedName>
</protein>
<reference evidence="3 4" key="1">
    <citation type="submission" date="2018-10" db="EMBL/GenBank/DDBJ databases">
        <title>Isolation of pseudouridimycin from Streptomyces albus DSM 40763.</title>
        <authorList>
            <person name="Rosenqvist P."/>
            <person name="Metsae-Ketelae M."/>
            <person name="Virta P."/>
        </authorList>
    </citation>
    <scope>NUCLEOTIDE SEQUENCE [LARGE SCALE GENOMIC DNA]</scope>
    <source>
        <strain evidence="3 4">DSM 40763</strain>
    </source>
</reference>
<comment type="caution">
    <text evidence="3">The sequence shown here is derived from an EMBL/GenBank/DDBJ whole genome shotgun (WGS) entry which is preliminary data.</text>
</comment>
<evidence type="ECO:0000259" key="2">
    <source>
        <dbReference type="Pfam" id="PF10756"/>
    </source>
</evidence>
<dbReference type="EMBL" id="RCIY01000040">
    <property type="protein sequence ID" value="TGG86178.1"/>
    <property type="molecule type" value="Genomic_DNA"/>
</dbReference>
<dbReference type="RefSeq" id="WP_135566782.1">
    <property type="nucleotide sequence ID" value="NZ_CP103060.1"/>
</dbReference>
<feature type="transmembrane region" description="Helical" evidence="1">
    <location>
        <begin position="109"/>
        <end position="127"/>
    </location>
</feature>
<evidence type="ECO:0000313" key="3">
    <source>
        <dbReference type="EMBL" id="TGG86178.1"/>
    </source>
</evidence>
<dbReference type="Proteomes" id="UP000298111">
    <property type="component" value="Unassembled WGS sequence"/>
</dbReference>
<dbReference type="InterPro" id="IPR019692">
    <property type="entry name" value="CFP-6_PH"/>
</dbReference>
<accession>A0A8H1QT49</accession>
<gene>
    <name evidence="3" type="ORF">D8771_07200</name>
</gene>
<keyword evidence="1" id="KW-0472">Membrane</keyword>
<keyword evidence="1" id="KW-0812">Transmembrane</keyword>